<protein>
    <submittedName>
        <fullName evidence="2">Uncharacterized protein</fullName>
    </submittedName>
</protein>
<dbReference type="GeneID" id="59286347"/>
<comment type="caution">
    <text evidence="2">The sequence shown here is derived from an EMBL/GenBank/DDBJ whole genome shotgun (WGS) entry which is preliminary data.</text>
</comment>
<accession>A0A8H6FYM1</accession>
<feature type="region of interest" description="Disordered" evidence="1">
    <location>
        <begin position="150"/>
        <end position="170"/>
    </location>
</feature>
<keyword evidence="3" id="KW-1185">Reference proteome</keyword>
<reference evidence="2 3" key="1">
    <citation type="journal article" date="2020" name="Genomics">
        <title>Complete, high-quality genomes from long-read metagenomic sequencing of two wolf lichen thalli reveals enigmatic genome architecture.</title>
        <authorList>
            <person name="McKenzie S.K."/>
            <person name="Walston R.F."/>
            <person name="Allen J.L."/>
        </authorList>
    </citation>
    <scope>NUCLEOTIDE SEQUENCE [LARGE SCALE GENOMIC DNA]</scope>
    <source>
        <strain evidence="2">WasteWater2</strain>
    </source>
</reference>
<evidence type="ECO:0000256" key="1">
    <source>
        <dbReference type="SAM" id="MobiDB-lite"/>
    </source>
</evidence>
<proteinExistence type="predicted"/>
<sequence length="170" mass="18789">MFPVSTEMLELETSKLMQDLVHLRKLLHKIPSRPTLHGSLNIIGPANHSVNYLSQQNIEEAHRPTSLYSKEPDCRAKRILESPNVSQARLAPNPKHDTKQQVECSVPDPYVQESTNVSAFQPCHHFSGLNRSPHHLTASASCPSLTKTLGLPTPVESSNLALSGHRPPGR</sequence>
<gene>
    <name evidence="2" type="ORF">HO173_004683</name>
</gene>
<evidence type="ECO:0000313" key="2">
    <source>
        <dbReference type="EMBL" id="KAF6237215.1"/>
    </source>
</evidence>
<dbReference type="Proteomes" id="UP000578531">
    <property type="component" value="Unassembled WGS sequence"/>
</dbReference>
<organism evidence="2 3">
    <name type="scientific">Letharia columbiana</name>
    <dbReference type="NCBI Taxonomy" id="112416"/>
    <lineage>
        <taxon>Eukaryota</taxon>
        <taxon>Fungi</taxon>
        <taxon>Dikarya</taxon>
        <taxon>Ascomycota</taxon>
        <taxon>Pezizomycotina</taxon>
        <taxon>Lecanoromycetes</taxon>
        <taxon>OSLEUM clade</taxon>
        <taxon>Lecanoromycetidae</taxon>
        <taxon>Lecanorales</taxon>
        <taxon>Lecanorineae</taxon>
        <taxon>Parmeliaceae</taxon>
        <taxon>Letharia</taxon>
    </lineage>
</organism>
<dbReference type="EMBL" id="JACCJC010000015">
    <property type="protein sequence ID" value="KAF6237215.1"/>
    <property type="molecule type" value="Genomic_DNA"/>
</dbReference>
<dbReference type="RefSeq" id="XP_037166543.1">
    <property type="nucleotide sequence ID" value="XM_037306605.1"/>
</dbReference>
<evidence type="ECO:0000313" key="3">
    <source>
        <dbReference type="Proteomes" id="UP000578531"/>
    </source>
</evidence>
<name>A0A8H6FYM1_9LECA</name>
<dbReference type="AlphaFoldDB" id="A0A8H6FYM1"/>